<organism evidence="8 9">
    <name type="scientific">Affinibrenneria salicis</name>
    <dbReference type="NCBI Taxonomy" id="2590031"/>
    <lineage>
        <taxon>Bacteria</taxon>
        <taxon>Pseudomonadati</taxon>
        <taxon>Pseudomonadota</taxon>
        <taxon>Gammaproteobacteria</taxon>
        <taxon>Enterobacterales</taxon>
        <taxon>Pectobacteriaceae</taxon>
        <taxon>Affinibrenneria</taxon>
    </lineage>
</organism>
<evidence type="ECO:0000256" key="7">
    <source>
        <dbReference type="SAM" id="MobiDB-lite"/>
    </source>
</evidence>
<dbReference type="OrthoDB" id="114886at2"/>
<comment type="caution">
    <text evidence="8">The sequence shown here is derived from an EMBL/GenBank/DDBJ whole genome shotgun (WGS) entry which is preliminary data.</text>
</comment>
<dbReference type="EMBL" id="VYKJ01000007">
    <property type="protein sequence ID" value="KAA8999024.1"/>
    <property type="molecule type" value="Genomic_DNA"/>
</dbReference>
<feature type="region of interest" description="Disordered" evidence="7">
    <location>
        <begin position="300"/>
        <end position="330"/>
    </location>
</feature>
<proteinExistence type="inferred from homology"/>
<dbReference type="GO" id="GO:0046917">
    <property type="term" value="F:triphosphoribosyl-dephospho-CoA synthase activity"/>
    <property type="evidence" value="ECO:0007669"/>
    <property type="project" value="UniProtKB-UniRule"/>
</dbReference>
<keyword evidence="5 6" id="KW-0067">ATP-binding</keyword>
<reference evidence="8 9" key="1">
    <citation type="submission" date="2019-09" db="EMBL/GenBank/DDBJ databases">
        <authorList>
            <person name="Li Y."/>
        </authorList>
    </citation>
    <scope>NUCLEOTIDE SEQUENCE [LARGE SCALE GENOMIC DNA]</scope>
    <source>
        <strain evidence="8 9">L3-3HA</strain>
    </source>
</reference>
<dbReference type="Pfam" id="PF01874">
    <property type="entry name" value="CitG"/>
    <property type="match status" value="1"/>
</dbReference>
<dbReference type="AlphaFoldDB" id="A0A5J5FY30"/>
<dbReference type="GO" id="GO:0051191">
    <property type="term" value="P:prosthetic group biosynthetic process"/>
    <property type="evidence" value="ECO:0007669"/>
    <property type="project" value="TreeGrafter"/>
</dbReference>
<name>A0A5J5FY30_9GAMM</name>
<dbReference type="Gene3D" id="1.10.4200.10">
    <property type="entry name" value="Triphosphoribosyl-dephospho-CoA protein"/>
    <property type="match status" value="1"/>
</dbReference>
<dbReference type="PANTHER" id="PTHR30201:SF2">
    <property type="entry name" value="2-(5''-TRIPHOSPHORIBOSYL)-3'-DEPHOSPHOCOENZYME-A SYNTHASE"/>
    <property type="match status" value="1"/>
</dbReference>
<evidence type="ECO:0000313" key="8">
    <source>
        <dbReference type="EMBL" id="KAA8999024.1"/>
    </source>
</evidence>
<dbReference type="EC" id="2.4.2.52" evidence="6"/>
<evidence type="ECO:0000256" key="1">
    <source>
        <dbReference type="ARBA" id="ARBA00001210"/>
    </source>
</evidence>
<keyword evidence="3 6" id="KW-0808">Transferase</keyword>
<dbReference type="GO" id="GO:0016757">
    <property type="term" value="F:glycosyltransferase activity"/>
    <property type="evidence" value="ECO:0007669"/>
    <property type="project" value="UniProtKB-KW"/>
</dbReference>
<comment type="catalytic activity">
    <reaction evidence="1 6">
        <text>3'-dephospho-CoA + ATP = 2'-(5''-triphospho-alpha-D-ribosyl)-3'-dephospho-CoA + adenine</text>
        <dbReference type="Rhea" id="RHEA:15117"/>
        <dbReference type="ChEBI" id="CHEBI:16708"/>
        <dbReference type="ChEBI" id="CHEBI:30616"/>
        <dbReference type="ChEBI" id="CHEBI:57328"/>
        <dbReference type="ChEBI" id="CHEBI:61378"/>
        <dbReference type="EC" id="2.4.2.52"/>
    </reaction>
</comment>
<dbReference type="InterPro" id="IPR017551">
    <property type="entry name" value="TriPribosyl-deP-CoA_syn_CitG"/>
</dbReference>
<comment type="similarity">
    <text evidence="2 6">Belongs to the CitG/MdcB family.</text>
</comment>
<evidence type="ECO:0000313" key="9">
    <source>
        <dbReference type="Proteomes" id="UP000335415"/>
    </source>
</evidence>
<dbReference type="PANTHER" id="PTHR30201">
    <property type="entry name" value="TRIPHOSPHORIBOSYL-DEPHOSPHO-COA SYNTHASE"/>
    <property type="match status" value="1"/>
</dbReference>
<gene>
    <name evidence="6 8" type="primary">citG</name>
    <name evidence="8" type="ORF">FJU30_15235</name>
</gene>
<dbReference type="NCBIfam" id="TIGR03125">
    <property type="entry name" value="citrate_citG"/>
    <property type="match status" value="1"/>
</dbReference>
<protein>
    <recommendedName>
        <fullName evidence="6">Probable 2-(5''-triphosphoribosyl)-3'-dephosphocoenzyme-A synthase</fullName>
        <shortName evidence="6">2-(5''-triphosphoribosyl)-3'-dephospho-CoA synthase</shortName>
        <ecNumber evidence="6">2.4.2.52</ecNumber>
    </recommendedName>
</protein>
<sequence length="330" mass="36096">MAGLALTDLPAPQADFGARVVNALREEVWLTPKPGLVDSANNGAHRDMDLPLFLRSIDAIEPWLRQFVTLGQQDAQQPADAMLMRIRPAGLACEQAMFTATDGVNTHKGGIFSFGLLCAAAGRLAGRRQPLTRHALCAEVAAMCRGLVERELRSCRHPVTAGERLFQAHGLTGARGEAQSGFLTLRRHVLPHWFKQSDPERRRLDALLRLMAWNPDTNLVARGGLSGLHYVQRYARRLLAQGWRKEDLQEMDRALIARHLSPGGSADLLAIATVLAAFPSGPTDCELRVGGERSAADKCMPRYASYDEPAAETSREAAADSAPGLRRPER</sequence>
<evidence type="ECO:0000256" key="6">
    <source>
        <dbReference type="HAMAP-Rule" id="MF_00397"/>
    </source>
</evidence>
<evidence type="ECO:0000256" key="5">
    <source>
        <dbReference type="ARBA" id="ARBA00022840"/>
    </source>
</evidence>
<dbReference type="InterPro" id="IPR002736">
    <property type="entry name" value="CitG"/>
</dbReference>
<evidence type="ECO:0000256" key="2">
    <source>
        <dbReference type="ARBA" id="ARBA00006812"/>
    </source>
</evidence>
<keyword evidence="9" id="KW-1185">Reference proteome</keyword>
<evidence type="ECO:0000256" key="3">
    <source>
        <dbReference type="ARBA" id="ARBA00022679"/>
    </source>
</evidence>
<dbReference type="GO" id="GO:0005524">
    <property type="term" value="F:ATP binding"/>
    <property type="evidence" value="ECO:0007669"/>
    <property type="project" value="UniProtKB-KW"/>
</dbReference>
<dbReference type="HAMAP" id="MF_00397">
    <property type="entry name" value="CitG"/>
    <property type="match status" value="1"/>
</dbReference>
<accession>A0A5J5FY30</accession>
<dbReference type="Proteomes" id="UP000335415">
    <property type="component" value="Unassembled WGS sequence"/>
</dbReference>
<keyword evidence="8" id="KW-0328">Glycosyltransferase</keyword>
<evidence type="ECO:0000256" key="4">
    <source>
        <dbReference type="ARBA" id="ARBA00022741"/>
    </source>
</evidence>
<keyword evidence="4 6" id="KW-0547">Nucleotide-binding</keyword>